<evidence type="ECO:0000313" key="2">
    <source>
        <dbReference type="Proteomes" id="UP000291338"/>
    </source>
</evidence>
<evidence type="ECO:0000313" key="1">
    <source>
        <dbReference type="EMBL" id="RZQ53777.1"/>
    </source>
</evidence>
<comment type="caution">
    <text evidence="1">The sequence shown here is derived from an EMBL/GenBank/DDBJ whole genome shotgun (WGS) entry which is preliminary data.</text>
</comment>
<dbReference type="RefSeq" id="WP_130254855.1">
    <property type="nucleotide sequence ID" value="NZ_PPSX01000021.1"/>
</dbReference>
<accession>A0A4Q7IRI7</accession>
<protein>
    <submittedName>
        <fullName evidence="1">Uncharacterized protein</fullName>
    </submittedName>
</protein>
<dbReference type="AlphaFoldDB" id="A0A4Q7IRI7"/>
<dbReference type="Proteomes" id="UP000291338">
    <property type="component" value="Unassembled WGS sequence"/>
</dbReference>
<organism evidence="1 2">
    <name type="scientific">Pseudoalteromonas phenolica</name>
    <dbReference type="NCBI Taxonomy" id="161398"/>
    <lineage>
        <taxon>Bacteria</taxon>
        <taxon>Pseudomonadati</taxon>
        <taxon>Pseudomonadota</taxon>
        <taxon>Gammaproteobacteria</taxon>
        <taxon>Alteromonadales</taxon>
        <taxon>Pseudoalteromonadaceae</taxon>
        <taxon>Pseudoalteromonas</taxon>
    </lineage>
</organism>
<reference evidence="1 2" key="1">
    <citation type="submission" date="2018-01" db="EMBL/GenBank/DDBJ databases">
        <title>Co-occurrence of chitin degradation, pigmentation and bioactivity in marine Pseudoalteromonas.</title>
        <authorList>
            <person name="Paulsen S."/>
            <person name="Gram L."/>
            <person name="Machado H."/>
        </authorList>
    </citation>
    <scope>NUCLEOTIDE SEQUENCE [LARGE SCALE GENOMIC DNA]</scope>
    <source>
        <strain evidence="1 2">S3898</strain>
    </source>
</reference>
<sequence length="347" mass="39437">MNQTSLDKNMIEESALLEGEAPMPGAPSVLISDSKACIPQHFMTFQHDRQSVEEVVSNINFDEDYLVFVDEDKAGVFIQLGIVGKDNYRQDNDKKIVYGRRWRVEATLPTSEIIQTVFLAIKSAREHEIRELFKLSILGGVATPFNNHHDLPMMANYTDQFLCQSHAKNKLQSDFAITDLLASITYDKAKFTLIDIEQRHNGTFLIDIQILPFFQGRLPELINKTLTLLVHELTANAVLHELMTQLVQLSNRYVEENFKFKQFARFSRSVSIDAIANTSILTRSNVAKEVSESFKTVFKNSNYETDITRVPSIHDSVLGCALRNRLESFGSLQGILPKNFLPTKFVD</sequence>
<gene>
    <name evidence="1" type="ORF">C1E23_06770</name>
</gene>
<name>A0A4Q7IRI7_9GAMM</name>
<proteinExistence type="predicted"/>
<dbReference type="EMBL" id="PPSX01000021">
    <property type="protein sequence ID" value="RZQ53777.1"/>
    <property type="molecule type" value="Genomic_DNA"/>
</dbReference>